<evidence type="ECO:0000256" key="7">
    <source>
        <dbReference type="ARBA" id="ARBA00030776"/>
    </source>
</evidence>
<name>A0ABZ2RNS1_9BACT</name>
<dbReference type="EMBL" id="CP148066">
    <property type="protein sequence ID" value="WXL28637.1"/>
    <property type="molecule type" value="Genomic_DNA"/>
</dbReference>
<evidence type="ECO:0000256" key="3">
    <source>
        <dbReference type="ARBA" id="ARBA00023015"/>
    </source>
</evidence>
<keyword evidence="12" id="KW-0251">Elongation factor</keyword>
<feature type="domain" description="Transcription elongation factor GreA/GreB N-terminal" evidence="11">
    <location>
        <begin position="8"/>
        <end position="76"/>
    </location>
</feature>
<comment type="similarity">
    <text evidence="1 8 9">Belongs to the GreA/GreB family.</text>
</comment>
<dbReference type="PROSITE" id="PS00829">
    <property type="entry name" value="GREAB_1"/>
    <property type="match status" value="1"/>
</dbReference>
<dbReference type="SUPFAM" id="SSF54534">
    <property type="entry name" value="FKBP-like"/>
    <property type="match status" value="1"/>
</dbReference>
<organism evidence="12 13">
    <name type="scientific">[Mycoplasma] gypis</name>
    <dbReference type="NCBI Taxonomy" id="92404"/>
    <lineage>
        <taxon>Bacteria</taxon>
        <taxon>Bacillati</taxon>
        <taxon>Mycoplasmatota</taxon>
        <taxon>Mycoplasmoidales</taxon>
        <taxon>Metamycoplasmataceae</taxon>
        <taxon>Metamycoplasma</taxon>
    </lineage>
</organism>
<dbReference type="SUPFAM" id="SSF46557">
    <property type="entry name" value="GreA transcript cleavage protein, N-terminal domain"/>
    <property type="match status" value="1"/>
</dbReference>
<dbReference type="HAMAP" id="MF_00105">
    <property type="entry name" value="GreA_GreB"/>
    <property type="match status" value="1"/>
</dbReference>
<evidence type="ECO:0000259" key="11">
    <source>
        <dbReference type="Pfam" id="PF03449"/>
    </source>
</evidence>
<dbReference type="GO" id="GO:0003746">
    <property type="term" value="F:translation elongation factor activity"/>
    <property type="evidence" value="ECO:0007669"/>
    <property type="project" value="UniProtKB-KW"/>
</dbReference>
<evidence type="ECO:0000313" key="12">
    <source>
        <dbReference type="EMBL" id="WXL28637.1"/>
    </source>
</evidence>
<accession>A0ABZ2RNS1</accession>
<gene>
    <name evidence="8 12" type="primary">greA</name>
    <name evidence="12" type="ORF">WG616_01215</name>
</gene>
<dbReference type="InterPro" id="IPR028624">
    <property type="entry name" value="Tscrpt_elong_fac_GreA/B"/>
</dbReference>
<dbReference type="PANTHER" id="PTHR30437:SF4">
    <property type="entry name" value="TRANSCRIPTION ELONGATION FACTOR GREA"/>
    <property type="match status" value="1"/>
</dbReference>
<dbReference type="Pfam" id="PF01272">
    <property type="entry name" value="GreA_GreB"/>
    <property type="match status" value="1"/>
</dbReference>
<dbReference type="Gene3D" id="3.10.50.30">
    <property type="entry name" value="Transcription elongation factor, GreA/GreB, C-terminal domain"/>
    <property type="match status" value="1"/>
</dbReference>
<dbReference type="PIRSF" id="PIRSF006092">
    <property type="entry name" value="GreA_GreB"/>
    <property type="match status" value="1"/>
</dbReference>
<dbReference type="Pfam" id="PF03449">
    <property type="entry name" value="GreA_GreB_N"/>
    <property type="match status" value="1"/>
</dbReference>
<comment type="function">
    <text evidence="6 8 9">Necessary for efficient RNA polymerase transcription elongation past template-encoded arresting sites. The arresting sites in DNA have the property of trapping a certain fraction of elongating RNA polymerases that pass through, resulting in locked ternary complexes. Cleavage of the nascent transcript by cleavage factors such as GreA or GreB allows the resumption of elongation from the new 3'terminus. GreA releases sequences of 2 to 3 nucleotides.</text>
</comment>
<evidence type="ECO:0000256" key="4">
    <source>
        <dbReference type="ARBA" id="ARBA00023125"/>
    </source>
</evidence>
<dbReference type="RefSeq" id="WP_205499073.1">
    <property type="nucleotide sequence ID" value="NZ_CP148066.1"/>
</dbReference>
<dbReference type="InterPro" id="IPR018151">
    <property type="entry name" value="TF_GreA/GreB_CS"/>
</dbReference>
<reference evidence="12" key="1">
    <citation type="submission" date="2024-03" db="EMBL/GenBank/DDBJ databases">
        <title>Complete genome sequence of Mycoplasma gypis type strain B1/T1.</title>
        <authorList>
            <person name="Spergser J."/>
        </authorList>
    </citation>
    <scope>NUCLEOTIDE SEQUENCE [LARGE SCALE GENOMIC DNA]</scope>
    <source>
        <strain evidence="12">B1/T1</strain>
    </source>
</reference>
<dbReference type="Proteomes" id="UP001460679">
    <property type="component" value="Chromosome"/>
</dbReference>
<keyword evidence="4 8" id="KW-0238">DNA-binding</keyword>
<keyword evidence="13" id="KW-1185">Reference proteome</keyword>
<evidence type="ECO:0000256" key="2">
    <source>
        <dbReference type="ARBA" id="ARBA00013729"/>
    </source>
</evidence>
<dbReference type="PANTHER" id="PTHR30437">
    <property type="entry name" value="TRANSCRIPTION ELONGATION FACTOR GREA"/>
    <property type="match status" value="1"/>
</dbReference>
<evidence type="ECO:0000313" key="13">
    <source>
        <dbReference type="Proteomes" id="UP001460679"/>
    </source>
</evidence>
<feature type="domain" description="Transcription elongation factor GreA/GreB C-terminal" evidence="10">
    <location>
        <begin position="84"/>
        <end position="155"/>
    </location>
</feature>
<dbReference type="NCBIfam" id="NF001263">
    <property type="entry name" value="PRK00226.1-4"/>
    <property type="match status" value="1"/>
</dbReference>
<evidence type="ECO:0000256" key="8">
    <source>
        <dbReference type="HAMAP-Rule" id="MF_00105"/>
    </source>
</evidence>
<dbReference type="NCBIfam" id="TIGR01462">
    <property type="entry name" value="greA"/>
    <property type="match status" value="1"/>
</dbReference>
<dbReference type="InterPro" id="IPR001437">
    <property type="entry name" value="Tscrpt_elong_fac_GreA/B_C"/>
</dbReference>
<dbReference type="InterPro" id="IPR036953">
    <property type="entry name" value="GreA/GreB_C_sf"/>
</dbReference>
<sequence length="156" mass="17508">MTDQNKLFLTQELLDSYTNELKYLLDVARPQVVEEIKEARGQGDLSENAEYDAARDKQSQIEARIQELQHILDNYELIDESGNNSVVTIGSTVTVMVKSTKKEKKFQVVGSLDADPFANKISNHSPLAKACLGKKVHDEVEVEAPNKYTIIIKKIS</sequence>
<keyword evidence="12" id="KW-0648">Protein biosynthesis</keyword>
<dbReference type="InterPro" id="IPR023459">
    <property type="entry name" value="Tscrpt_elong_fac_GreA/B_fam"/>
</dbReference>
<keyword evidence="3 8" id="KW-0805">Transcription regulation</keyword>
<dbReference type="InterPro" id="IPR006359">
    <property type="entry name" value="Tscrpt_elong_fac_GreA"/>
</dbReference>
<dbReference type="InterPro" id="IPR022691">
    <property type="entry name" value="Tscrpt_elong_fac_GreA/B_N"/>
</dbReference>
<dbReference type="InterPro" id="IPR036805">
    <property type="entry name" value="Tscrpt_elong_fac_GreA/B_N_sf"/>
</dbReference>
<protein>
    <recommendedName>
        <fullName evidence="2 8">Transcription elongation factor GreA</fullName>
    </recommendedName>
    <alternativeName>
        <fullName evidence="7 8">Transcript cleavage factor GreA</fullName>
    </alternativeName>
</protein>
<keyword evidence="5 8" id="KW-0804">Transcription</keyword>
<evidence type="ECO:0000256" key="9">
    <source>
        <dbReference type="RuleBase" id="RU000556"/>
    </source>
</evidence>
<proteinExistence type="inferred from homology"/>
<evidence type="ECO:0000256" key="6">
    <source>
        <dbReference type="ARBA" id="ARBA00024916"/>
    </source>
</evidence>
<evidence type="ECO:0000259" key="10">
    <source>
        <dbReference type="Pfam" id="PF01272"/>
    </source>
</evidence>
<evidence type="ECO:0000256" key="5">
    <source>
        <dbReference type="ARBA" id="ARBA00023163"/>
    </source>
</evidence>
<evidence type="ECO:0000256" key="1">
    <source>
        <dbReference type="ARBA" id="ARBA00008213"/>
    </source>
</evidence>
<dbReference type="Gene3D" id="1.10.287.180">
    <property type="entry name" value="Transcription elongation factor, GreA/GreB, N-terminal domain"/>
    <property type="match status" value="1"/>
</dbReference>